<keyword evidence="9" id="KW-0963">Cytoplasm</keyword>
<keyword evidence="6 9" id="KW-0648">Protein biosynthesis</keyword>
<dbReference type="GO" id="GO:0004820">
    <property type="term" value="F:glycine-tRNA ligase activity"/>
    <property type="evidence" value="ECO:0007669"/>
    <property type="project" value="UniProtKB-UniRule"/>
</dbReference>
<dbReference type="PANTHER" id="PTHR30075">
    <property type="entry name" value="GLYCYL-TRNA SYNTHETASE"/>
    <property type="match status" value="1"/>
</dbReference>
<dbReference type="KEGG" id="ppet:C9I82_042"/>
<keyword evidence="11" id="KW-1185">Reference proteome</keyword>
<dbReference type="Gene3D" id="3.30.930.10">
    <property type="entry name" value="Bira Bifunctional Protein, Domain 2"/>
    <property type="match status" value="1"/>
</dbReference>
<dbReference type="EMBL" id="CP028374">
    <property type="protein sequence ID" value="AXN02021.1"/>
    <property type="molecule type" value="Genomic_DNA"/>
</dbReference>
<evidence type="ECO:0000256" key="5">
    <source>
        <dbReference type="ARBA" id="ARBA00022840"/>
    </source>
</evidence>
<dbReference type="Proteomes" id="UP000256856">
    <property type="component" value="Chromosome"/>
</dbReference>
<dbReference type="Gene3D" id="1.20.58.180">
    <property type="entry name" value="Class II aaRS and biotin synthetases, domain 2"/>
    <property type="match status" value="1"/>
</dbReference>
<reference evidence="10 11" key="1">
    <citation type="submission" date="2018-03" db="EMBL/GenBank/DDBJ databases">
        <title>A parallel universe: an anciently diverged bacterial symbiosis in a Hawaiian planthopper (Hemiptera: Cixiidae) reveals rearranged nutritional responsibilities.</title>
        <authorList>
            <person name="Bennett G."/>
            <person name="Mao M."/>
        </authorList>
    </citation>
    <scope>NUCLEOTIDE SEQUENCE [LARGE SCALE GENOMIC DNA]</scope>
    <source>
        <strain evidence="10 11">OLIH</strain>
    </source>
</reference>
<dbReference type="PANTHER" id="PTHR30075:SF2">
    <property type="entry name" value="GLYCINE--TRNA LIGASE, CHLOROPLASTIC_MITOCHONDRIAL 2"/>
    <property type="match status" value="1"/>
</dbReference>
<comment type="similarity">
    <text evidence="1 9">Belongs to the class-II aminoacyl-tRNA synthetase family.</text>
</comment>
<evidence type="ECO:0000256" key="3">
    <source>
        <dbReference type="ARBA" id="ARBA00022598"/>
    </source>
</evidence>
<dbReference type="PROSITE" id="PS50861">
    <property type="entry name" value="AA_TRNA_LIGASE_II_GLYAB"/>
    <property type="match status" value="1"/>
</dbReference>
<evidence type="ECO:0000256" key="1">
    <source>
        <dbReference type="ARBA" id="ARBA00008226"/>
    </source>
</evidence>
<evidence type="ECO:0000256" key="9">
    <source>
        <dbReference type="HAMAP-Rule" id="MF_00254"/>
    </source>
</evidence>
<dbReference type="HAMAP" id="MF_00254">
    <property type="entry name" value="Gly_tRNA_synth_alpha"/>
    <property type="match status" value="1"/>
</dbReference>
<dbReference type="InterPro" id="IPR045864">
    <property type="entry name" value="aa-tRNA-synth_II/BPL/LPL"/>
</dbReference>
<dbReference type="NCBIfam" id="NF006827">
    <property type="entry name" value="PRK09348.1"/>
    <property type="match status" value="1"/>
</dbReference>
<keyword evidence="5 9" id="KW-0067">ATP-binding</keyword>
<dbReference type="GO" id="GO:0005524">
    <property type="term" value="F:ATP binding"/>
    <property type="evidence" value="ECO:0007669"/>
    <property type="project" value="UniProtKB-UniRule"/>
</dbReference>
<dbReference type="InterPro" id="IPR006194">
    <property type="entry name" value="Gly-tRNA-synth_heterodimer"/>
</dbReference>
<evidence type="ECO:0000313" key="11">
    <source>
        <dbReference type="Proteomes" id="UP000256856"/>
    </source>
</evidence>
<comment type="catalytic activity">
    <reaction evidence="8 9">
        <text>tRNA(Gly) + glycine + ATP = glycyl-tRNA(Gly) + AMP + diphosphate</text>
        <dbReference type="Rhea" id="RHEA:16013"/>
        <dbReference type="Rhea" id="RHEA-COMP:9664"/>
        <dbReference type="Rhea" id="RHEA-COMP:9683"/>
        <dbReference type="ChEBI" id="CHEBI:30616"/>
        <dbReference type="ChEBI" id="CHEBI:33019"/>
        <dbReference type="ChEBI" id="CHEBI:57305"/>
        <dbReference type="ChEBI" id="CHEBI:78442"/>
        <dbReference type="ChEBI" id="CHEBI:78522"/>
        <dbReference type="ChEBI" id="CHEBI:456215"/>
        <dbReference type="EC" id="6.1.1.14"/>
    </reaction>
</comment>
<dbReference type="GO" id="GO:0006426">
    <property type="term" value="P:glycyl-tRNA aminoacylation"/>
    <property type="evidence" value="ECO:0007669"/>
    <property type="project" value="UniProtKB-UniRule"/>
</dbReference>
<dbReference type="PRINTS" id="PR01044">
    <property type="entry name" value="TRNASYNTHGA"/>
</dbReference>
<keyword evidence="7 9" id="KW-0030">Aminoacyl-tRNA synthetase</keyword>
<organism evidence="10 11">
    <name type="scientific">Candidatus Purcelliella pentastirinorum</name>
    <dbReference type="NCBI Taxonomy" id="472834"/>
    <lineage>
        <taxon>Bacteria</taxon>
        <taxon>Pseudomonadati</taxon>
        <taxon>Pseudomonadota</taxon>
        <taxon>Gammaproteobacteria</taxon>
        <taxon>Enterobacterales</taxon>
        <taxon>Enterobacteriaceae</taxon>
        <taxon>Candidatus Purcelliella</taxon>
    </lineage>
</organism>
<comment type="subcellular location">
    <subcellularLocation>
        <location evidence="9">Cytoplasm</location>
    </subcellularLocation>
</comment>
<evidence type="ECO:0000256" key="6">
    <source>
        <dbReference type="ARBA" id="ARBA00022917"/>
    </source>
</evidence>
<evidence type="ECO:0000256" key="8">
    <source>
        <dbReference type="ARBA" id="ARBA00047937"/>
    </source>
</evidence>
<dbReference type="Pfam" id="PF02091">
    <property type="entry name" value="tRNA-synt_2e"/>
    <property type="match status" value="1"/>
</dbReference>
<name>A0A346DZ66_9ENTR</name>
<gene>
    <name evidence="9" type="primary">glyQ</name>
    <name evidence="10" type="ORF">C9I82_042</name>
</gene>
<keyword evidence="3 9" id="KW-0436">Ligase</keyword>
<protein>
    <recommendedName>
        <fullName evidence="9">Glycine--tRNA ligase alpha subunit</fullName>
        <ecNumber evidence="9">6.1.1.14</ecNumber>
    </recommendedName>
    <alternativeName>
        <fullName evidence="9">Glycyl-tRNA synthetase alpha subunit</fullName>
        <shortName evidence="9">GlyRS</shortName>
    </alternativeName>
</protein>
<dbReference type="NCBIfam" id="TIGR00388">
    <property type="entry name" value="glyQ"/>
    <property type="match status" value="1"/>
</dbReference>
<keyword evidence="4 9" id="KW-0547">Nucleotide-binding</keyword>
<dbReference type="SUPFAM" id="SSF55681">
    <property type="entry name" value="Class II aaRS and biotin synthetases"/>
    <property type="match status" value="1"/>
</dbReference>
<evidence type="ECO:0000256" key="2">
    <source>
        <dbReference type="ARBA" id="ARBA00011209"/>
    </source>
</evidence>
<proteinExistence type="inferred from homology"/>
<comment type="subunit">
    <text evidence="2 9">Tetramer of two alpha and two beta subunits.</text>
</comment>
<dbReference type="FunFam" id="3.30.930.10:FF:000006">
    <property type="entry name" value="Glycine--tRNA ligase alpha subunit"/>
    <property type="match status" value="1"/>
</dbReference>
<dbReference type="AlphaFoldDB" id="A0A346DZ66"/>
<evidence type="ECO:0000313" key="10">
    <source>
        <dbReference type="EMBL" id="AXN02021.1"/>
    </source>
</evidence>
<dbReference type="InterPro" id="IPR002310">
    <property type="entry name" value="Gly-tRNA_ligase_asu"/>
</dbReference>
<evidence type="ECO:0000256" key="4">
    <source>
        <dbReference type="ARBA" id="ARBA00022741"/>
    </source>
</evidence>
<evidence type="ECO:0000256" key="7">
    <source>
        <dbReference type="ARBA" id="ARBA00023146"/>
    </source>
</evidence>
<sequence length="299" mass="35708">MFFMNKNFKKNNFTFQKIIYLLQQYWSEHGCHIYQAIDIEVGAGTSHPLTCLKALGTNPFSAVYVQPSRRPNDGRYGMKNNRLQHYYQLQVIIKPSPRNFQDLYINSLKFLKIDLKNNDLRFIEDNWENPTLGACGIGWEIWLNGMEISQFTYFQQVGCINCKPITGEITYGLERIAMHVQEIENIYDIIWDNNKFNKITYGEIFKKNEFEYSIYNFEYSNIDFLINIFNQYEKEINRLLKKNKLLIYPIYENILKIIHVFNLLDARNVISVIERQNYILCIRNLMKILTNRFYLSINK</sequence>
<accession>A0A346DZ66</accession>
<dbReference type="EC" id="6.1.1.14" evidence="9"/>
<dbReference type="GO" id="GO:0005829">
    <property type="term" value="C:cytosol"/>
    <property type="evidence" value="ECO:0007669"/>
    <property type="project" value="TreeGrafter"/>
</dbReference>